<proteinExistence type="inferred from homology"/>
<dbReference type="CDD" id="cd06782">
    <property type="entry name" value="cpPDZ_CPP-like"/>
    <property type="match status" value="1"/>
</dbReference>
<dbReference type="GO" id="GO:0030288">
    <property type="term" value="C:outer membrane-bounded periplasmic space"/>
    <property type="evidence" value="ECO:0007669"/>
    <property type="project" value="TreeGrafter"/>
</dbReference>
<dbReference type="Pfam" id="PF17804">
    <property type="entry name" value="TSP_NTD"/>
    <property type="match status" value="1"/>
</dbReference>
<dbReference type="InterPro" id="IPR020992">
    <property type="entry name" value="Tail_Prtase_C"/>
</dbReference>
<dbReference type="InterPro" id="IPR029045">
    <property type="entry name" value="ClpP/crotonase-like_dom_sf"/>
</dbReference>
<feature type="compositionally biased region" description="Polar residues" evidence="6">
    <location>
        <begin position="596"/>
        <end position="609"/>
    </location>
</feature>
<dbReference type="Proteomes" id="UP000094291">
    <property type="component" value="Unassembled WGS sequence"/>
</dbReference>
<dbReference type="Pfam" id="PF11818">
    <property type="entry name" value="DUF3340"/>
    <property type="match status" value="1"/>
</dbReference>
<dbReference type="GO" id="GO:0008236">
    <property type="term" value="F:serine-type peptidase activity"/>
    <property type="evidence" value="ECO:0007669"/>
    <property type="project" value="UniProtKB-KW"/>
</dbReference>
<dbReference type="PANTHER" id="PTHR32060">
    <property type="entry name" value="TAIL-SPECIFIC PROTEASE"/>
    <property type="match status" value="1"/>
</dbReference>
<reference evidence="9 10" key="1">
    <citation type="submission" date="2016-08" db="EMBL/GenBank/DDBJ databases">
        <authorList>
            <person name="Seilhamer J.J."/>
        </authorList>
    </citation>
    <scope>NUCLEOTIDE SEQUENCE [LARGE SCALE GENOMIC DNA]</scope>
    <source>
        <strain evidence="9 10">PH27A</strain>
    </source>
</reference>
<dbReference type="EMBL" id="MDTQ01000001">
    <property type="protein sequence ID" value="ODC05136.1"/>
    <property type="molecule type" value="Genomic_DNA"/>
</dbReference>
<name>A0A1E2VE76_9GAMM</name>
<sequence>MEQQKQAFWRCLLVTILCLPALAHASLQASDEQREAAEEVSELLATEHYADVEFSDKLMTETLDGYLKMLDPNRAYVLADQVEQWHQQTDSIRNALQQGELDLPFEVFQTIHQAQQARLERVVSRLTDHVDSFHFDQDIRFQPDRREAEWATDQSTLDAYWDYRLTNELLSIMENSDKTPDEAAAQLLKRYKQQQRRLEQTNNEDVFQSFMNAFTTSIDPHTNYFSPRRTENFNIQMKLSLDGIGAMLQAEDDFTKVVSLVPGGPADKQGDLKPADRILAVAQGEDGELVNVTGWRLDEVVDLIRGERGSIVRLQVQHGGKGPTKVISITRNAVQLEDQAASKQMIDIEQDGQTHKVGVIKLPTFYLDFEGAREGRKDYRSTTRDVAKLIKELEEEGMESLVIDLRNNGGGALQEANSLVGLFIKRGPTVQVRDADGEVSILGDRDGKIFYDGPMAVLVNRMSASASEIFAAAIQDYGRGLIIGEPSFGKGTVQSLVNLNHGQLKLTRAKFYRISGGSTQEKGVVPDIQYPKLIDPKEIGESALPHALPWDQVRPVIPPREHGIKDLLPALREHHQARITHDPNFEYLREQSEWLQSHSGSPTVSLSQTVRHEEHEVEEQSLLDMENKRRAALDLEPLKSLEDKPDDTSKADEAGKEDDEDSPLDQAVLTETGRILLDAMSMASPD</sequence>
<evidence type="ECO:0000256" key="1">
    <source>
        <dbReference type="ARBA" id="ARBA00009179"/>
    </source>
</evidence>
<evidence type="ECO:0000256" key="2">
    <source>
        <dbReference type="ARBA" id="ARBA00022670"/>
    </source>
</evidence>
<feature type="signal peptide" evidence="7">
    <location>
        <begin position="1"/>
        <end position="25"/>
    </location>
</feature>
<dbReference type="NCBIfam" id="TIGR00225">
    <property type="entry name" value="prc"/>
    <property type="match status" value="1"/>
</dbReference>
<dbReference type="GO" id="GO:0004175">
    <property type="term" value="F:endopeptidase activity"/>
    <property type="evidence" value="ECO:0007669"/>
    <property type="project" value="TreeGrafter"/>
</dbReference>
<comment type="similarity">
    <text evidence="1 5">Belongs to the peptidase S41A family.</text>
</comment>
<dbReference type="InterPro" id="IPR005151">
    <property type="entry name" value="Tail-specific_protease"/>
</dbReference>
<evidence type="ECO:0000256" key="3">
    <source>
        <dbReference type="ARBA" id="ARBA00022801"/>
    </source>
</evidence>
<dbReference type="InterPro" id="IPR004447">
    <property type="entry name" value="Peptidase_S41A"/>
</dbReference>
<dbReference type="Gene3D" id="2.30.42.10">
    <property type="match status" value="1"/>
</dbReference>
<evidence type="ECO:0000313" key="10">
    <source>
        <dbReference type="Proteomes" id="UP000094291"/>
    </source>
</evidence>
<dbReference type="Gene3D" id="3.90.226.10">
    <property type="entry name" value="2-enoyl-CoA Hydratase, Chain A, domain 1"/>
    <property type="match status" value="1"/>
</dbReference>
<keyword evidence="7" id="KW-0732">Signal</keyword>
<evidence type="ECO:0000256" key="7">
    <source>
        <dbReference type="SAM" id="SignalP"/>
    </source>
</evidence>
<evidence type="ECO:0000313" key="9">
    <source>
        <dbReference type="EMBL" id="ODC05136.1"/>
    </source>
</evidence>
<protein>
    <recommendedName>
        <fullName evidence="8">PDZ domain-containing protein</fullName>
    </recommendedName>
</protein>
<dbReference type="InterPro" id="IPR001478">
    <property type="entry name" value="PDZ"/>
</dbReference>
<dbReference type="PANTHER" id="PTHR32060:SF22">
    <property type="entry name" value="CARBOXYL-TERMINAL-PROCESSING PEPTIDASE 3, CHLOROPLASTIC"/>
    <property type="match status" value="1"/>
</dbReference>
<keyword evidence="3 5" id="KW-0378">Hydrolase</keyword>
<evidence type="ECO:0000259" key="8">
    <source>
        <dbReference type="PROSITE" id="PS50106"/>
    </source>
</evidence>
<dbReference type="Pfam" id="PF03572">
    <property type="entry name" value="Peptidase_S41"/>
    <property type="match status" value="1"/>
</dbReference>
<dbReference type="GO" id="GO:0007165">
    <property type="term" value="P:signal transduction"/>
    <property type="evidence" value="ECO:0007669"/>
    <property type="project" value="TreeGrafter"/>
</dbReference>
<feature type="chain" id="PRO_5009119739" description="PDZ domain-containing protein" evidence="7">
    <location>
        <begin position="26"/>
        <end position="686"/>
    </location>
</feature>
<organism evidence="9 10">
    <name type="scientific">Terasakiispira papahanaumokuakeensis</name>
    <dbReference type="NCBI Taxonomy" id="197479"/>
    <lineage>
        <taxon>Bacteria</taxon>
        <taxon>Pseudomonadati</taxon>
        <taxon>Pseudomonadota</taxon>
        <taxon>Gammaproteobacteria</taxon>
        <taxon>Oceanospirillales</taxon>
        <taxon>Terasakiispira</taxon>
    </lineage>
</organism>
<dbReference type="CDD" id="cd07560">
    <property type="entry name" value="Peptidase_S41_CPP"/>
    <property type="match status" value="1"/>
</dbReference>
<evidence type="ECO:0000256" key="6">
    <source>
        <dbReference type="SAM" id="MobiDB-lite"/>
    </source>
</evidence>
<dbReference type="SUPFAM" id="SSF50156">
    <property type="entry name" value="PDZ domain-like"/>
    <property type="match status" value="1"/>
</dbReference>
<keyword evidence="10" id="KW-1185">Reference proteome</keyword>
<keyword evidence="4 5" id="KW-0720">Serine protease</keyword>
<dbReference type="SMART" id="SM00245">
    <property type="entry name" value="TSPc"/>
    <property type="match status" value="1"/>
</dbReference>
<gene>
    <name evidence="9" type="ORF">BFW38_02760</name>
</gene>
<feature type="compositionally biased region" description="Basic and acidic residues" evidence="6">
    <location>
        <begin position="625"/>
        <end position="654"/>
    </location>
</feature>
<evidence type="ECO:0000256" key="5">
    <source>
        <dbReference type="RuleBase" id="RU004404"/>
    </source>
</evidence>
<dbReference type="InterPro" id="IPR036034">
    <property type="entry name" value="PDZ_sf"/>
</dbReference>
<accession>A0A1E2VE76</accession>
<dbReference type="InterPro" id="IPR040573">
    <property type="entry name" value="TSP_N"/>
</dbReference>
<dbReference type="PROSITE" id="PS50106">
    <property type="entry name" value="PDZ"/>
    <property type="match status" value="1"/>
</dbReference>
<comment type="caution">
    <text evidence="9">The sequence shown here is derived from an EMBL/GenBank/DDBJ whole genome shotgun (WGS) entry which is preliminary data.</text>
</comment>
<feature type="region of interest" description="Disordered" evidence="6">
    <location>
        <begin position="596"/>
        <end position="667"/>
    </location>
</feature>
<dbReference type="FunFam" id="3.90.226.10:FF:000090">
    <property type="entry name" value="Tail-specific protease"/>
    <property type="match status" value="1"/>
</dbReference>
<dbReference type="STRING" id="197479.BFW38_02760"/>
<dbReference type="AlphaFoldDB" id="A0A1E2VE76"/>
<dbReference type="SMART" id="SM00228">
    <property type="entry name" value="PDZ"/>
    <property type="match status" value="1"/>
</dbReference>
<feature type="domain" description="PDZ" evidence="8">
    <location>
        <begin position="234"/>
        <end position="305"/>
    </location>
</feature>
<dbReference type="SUPFAM" id="SSF52096">
    <property type="entry name" value="ClpP/crotonase"/>
    <property type="match status" value="1"/>
</dbReference>
<dbReference type="Gene3D" id="3.30.750.44">
    <property type="match status" value="1"/>
</dbReference>
<dbReference type="Pfam" id="PF00595">
    <property type="entry name" value="PDZ"/>
    <property type="match status" value="1"/>
</dbReference>
<evidence type="ECO:0000256" key="4">
    <source>
        <dbReference type="ARBA" id="ARBA00022825"/>
    </source>
</evidence>
<dbReference type="GO" id="GO:0006508">
    <property type="term" value="P:proteolysis"/>
    <property type="evidence" value="ECO:0007669"/>
    <property type="project" value="UniProtKB-KW"/>
</dbReference>
<keyword evidence="2 5" id="KW-0645">Protease</keyword>